<feature type="transmembrane region" description="Helical" evidence="1">
    <location>
        <begin position="6"/>
        <end position="26"/>
    </location>
</feature>
<keyword evidence="1" id="KW-1133">Transmembrane helix</keyword>
<name>A0A2P7PZJ9_9FIRM</name>
<gene>
    <name evidence="2" type="ORF">UF10_07630</name>
</gene>
<feature type="transmembrane region" description="Helical" evidence="1">
    <location>
        <begin position="47"/>
        <end position="67"/>
    </location>
</feature>
<dbReference type="EMBL" id="JYGE01000006">
    <property type="protein sequence ID" value="PSJ31130.1"/>
    <property type="molecule type" value="Genomic_DNA"/>
</dbReference>
<dbReference type="Proteomes" id="UP000241434">
    <property type="component" value="Unassembled WGS sequence"/>
</dbReference>
<dbReference type="RefSeq" id="WP_106777212.1">
    <property type="nucleotide sequence ID" value="NZ_JYGE01000006.1"/>
</dbReference>
<keyword evidence="1" id="KW-0812">Transmembrane</keyword>
<dbReference type="AlphaFoldDB" id="A0A2P7PZJ9"/>
<organism evidence="2 3">
    <name type="scientific">Peptostreptococcus russellii</name>
    <dbReference type="NCBI Taxonomy" id="215200"/>
    <lineage>
        <taxon>Bacteria</taxon>
        <taxon>Bacillati</taxon>
        <taxon>Bacillota</taxon>
        <taxon>Clostridia</taxon>
        <taxon>Peptostreptococcales</taxon>
        <taxon>Peptostreptococcaceae</taxon>
        <taxon>Peptostreptococcus</taxon>
    </lineage>
</organism>
<evidence type="ECO:0000256" key="1">
    <source>
        <dbReference type="SAM" id="Phobius"/>
    </source>
</evidence>
<reference evidence="2" key="1">
    <citation type="thesis" date="2015" institute="Rutgers" country="The State University of New Jersey, 14 College Farm Rd., New Brunswick, NJ, USA">
        <title>Ammonia toxicity in bacteria and its implications for treatment of and resource recovery from highly nitrogenous organic wastes.</title>
        <authorList>
            <person name="Luther A.K."/>
        </authorList>
    </citation>
    <scope>NUCLEOTIDE SEQUENCE</scope>
    <source>
        <strain evidence="2">RT-10B</strain>
    </source>
</reference>
<keyword evidence="1" id="KW-0472">Membrane</keyword>
<evidence type="ECO:0000313" key="2">
    <source>
        <dbReference type="EMBL" id="PSJ31130.1"/>
    </source>
</evidence>
<comment type="caution">
    <text evidence="2">The sequence shown here is derived from an EMBL/GenBank/DDBJ whole genome shotgun (WGS) entry which is preliminary data.</text>
</comment>
<proteinExistence type="predicted"/>
<keyword evidence="3" id="KW-1185">Reference proteome</keyword>
<accession>A0A2P7PZJ9</accession>
<sequence>MIATNPAAIKIFFCTFLAMAINTLYPTVMFIRAKNNSKNKKTFFRKLVFTVIIPEILILISSVYIIYTVVMRSLSLN</sequence>
<evidence type="ECO:0000313" key="3">
    <source>
        <dbReference type="Proteomes" id="UP000241434"/>
    </source>
</evidence>
<protein>
    <submittedName>
        <fullName evidence="2">Uncharacterized protein</fullName>
    </submittedName>
</protein>